<evidence type="ECO:0000256" key="3">
    <source>
        <dbReference type="ARBA" id="ARBA00023157"/>
    </source>
</evidence>
<dbReference type="GeneTree" id="ENSGT00940000156147"/>
<keyword evidence="3" id="KW-1015">Disulfide bond</keyword>
<protein>
    <submittedName>
        <fullName evidence="9">Uncharacterized protein</fullName>
    </submittedName>
</protein>
<dbReference type="GO" id="GO:0005886">
    <property type="term" value="C:plasma membrane"/>
    <property type="evidence" value="ECO:0007669"/>
    <property type="project" value="UniProtKB-SubCell"/>
</dbReference>
<comment type="catalytic activity">
    <reaction evidence="4">
        <text>K(+)(in) = K(+)(out)</text>
        <dbReference type="Rhea" id="RHEA:29463"/>
        <dbReference type="ChEBI" id="CHEBI:29103"/>
    </reaction>
</comment>
<feature type="region of interest" description="Disordered" evidence="7">
    <location>
        <begin position="1"/>
        <end position="24"/>
    </location>
</feature>
<evidence type="ECO:0000256" key="5">
    <source>
        <dbReference type="ARBA" id="ARBA00044657"/>
    </source>
</evidence>
<keyword evidence="8" id="KW-1133">Transmembrane helix</keyword>
<sequence length="143" mass="15425">RTASASTPRPPRSHDPNAAPLSPPACVRAVETPQRGQPKRRLGVASKVRVMGVAAAAAAATTTEQEEQEMGARRRMKWKTLLGIFVLVLGYLVLGGAVFRALEQGNESAQRDAITAHKASFLVRHPCVPPDELEKLIQSHSLD</sequence>
<reference evidence="9" key="1">
    <citation type="submission" date="2025-08" db="UniProtKB">
        <authorList>
            <consortium name="Ensembl"/>
        </authorList>
    </citation>
    <scope>IDENTIFICATION</scope>
</reference>
<organism evidence="9">
    <name type="scientific">Petromyzon marinus</name>
    <name type="common">Sea lamprey</name>
    <dbReference type="NCBI Taxonomy" id="7757"/>
    <lineage>
        <taxon>Eukaryota</taxon>
        <taxon>Metazoa</taxon>
        <taxon>Chordata</taxon>
        <taxon>Craniata</taxon>
        <taxon>Vertebrata</taxon>
        <taxon>Cyclostomata</taxon>
        <taxon>Hyperoartia</taxon>
        <taxon>Petromyzontiformes</taxon>
        <taxon>Petromyzontidae</taxon>
        <taxon>Petromyzon</taxon>
    </lineage>
</organism>
<evidence type="ECO:0000313" key="9">
    <source>
        <dbReference type="Ensembl" id="ENSPMAP00000006308.1"/>
    </source>
</evidence>
<evidence type="ECO:0000256" key="7">
    <source>
        <dbReference type="SAM" id="MobiDB-lite"/>
    </source>
</evidence>
<dbReference type="InterPro" id="IPR003976">
    <property type="entry name" value="2pore_dom_K_chnl_TREK"/>
</dbReference>
<keyword evidence="2" id="KW-1003">Cell membrane</keyword>
<name>S4RM72_PETMA</name>
<feature type="transmembrane region" description="Helical" evidence="8">
    <location>
        <begin position="80"/>
        <end position="102"/>
    </location>
</feature>
<proteinExistence type="predicted"/>
<dbReference type="AlphaFoldDB" id="S4RM72"/>
<dbReference type="PRINTS" id="PR01499">
    <property type="entry name" value="TREKCHANNEL"/>
</dbReference>
<dbReference type="Ensembl" id="ENSPMAT00000006337.1">
    <property type="protein sequence ID" value="ENSPMAP00000006308.1"/>
    <property type="gene ID" value="ENSPMAG00000005731.1"/>
</dbReference>
<evidence type="ECO:0000256" key="2">
    <source>
        <dbReference type="ARBA" id="ARBA00022475"/>
    </source>
</evidence>
<comment type="catalytic activity">
    <reaction evidence="6">
        <text>Cs(+)(in) = Cs(+)(out)</text>
        <dbReference type="Rhea" id="RHEA:78555"/>
        <dbReference type="ChEBI" id="CHEBI:49547"/>
    </reaction>
</comment>
<comment type="catalytic activity">
    <reaction evidence="5">
        <text>Rb(+)(in) = Rb(+)(out)</text>
        <dbReference type="Rhea" id="RHEA:78547"/>
        <dbReference type="ChEBI" id="CHEBI:49847"/>
    </reaction>
</comment>
<comment type="subcellular location">
    <subcellularLocation>
        <location evidence="1">Cell membrane</location>
        <topology evidence="1">Multi-pass membrane protein</topology>
    </subcellularLocation>
</comment>
<keyword evidence="8" id="KW-0812">Transmembrane</keyword>
<keyword evidence="8" id="KW-0472">Membrane</keyword>
<dbReference type="HOGENOM" id="CLU_1810651_0_0_1"/>
<dbReference type="Gene3D" id="1.10.287.70">
    <property type="match status" value="1"/>
</dbReference>
<evidence type="ECO:0000256" key="8">
    <source>
        <dbReference type="SAM" id="Phobius"/>
    </source>
</evidence>
<evidence type="ECO:0000256" key="4">
    <source>
        <dbReference type="ARBA" id="ARBA00034430"/>
    </source>
</evidence>
<reference evidence="9" key="2">
    <citation type="submission" date="2025-09" db="UniProtKB">
        <authorList>
            <consortium name="Ensembl"/>
        </authorList>
    </citation>
    <scope>IDENTIFICATION</scope>
</reference>
<evidence type="ECO:0000256" key="6">
    <source>
        <dbReference type="ARBA" id="ARBA00044691"/>
    </source>
</evidence>
<accession>S4RM72</accession>
<dbReference type="STRING" id="7757.ENSPMAP00000006308"/>
<dbReference type="GO" id="GO:0005267">
    <property type="term" value="F:potassium channel activity"/>
    <property type="evidence" value="ECO:0007669"/>
    <property type="project" value="InterPro"/>
</dbReference>
<evidence type="ECO:0000256" key="1">
    <source>
        <dbReference type="ARBA" id="ARBA00004651"/>
    </source>
</evidence>